<feature type="domain" description="Major facilitator superfamily (MFS) profile" evidence="7">
    <location>
        <begin position="249"/>
        <end position="473"/>
    </location>
</feature>
<feature type="transmembrane region" description="Helical" evidence="6">
    <location>
        <begin position="395"/>
        <end position="413"/>
    </location>
</feature>
<comment type="caution">
    <text evidence="8">The sequence shown here is derived from an EMBL/GenBank/DDBJ whole genome shotgun (WGS) entry which is preliminary data.</text>
</comment>
<organism evidence="8 9">
    <name type="scientific">Paenibacillus aceris</name>
    <dbReference type="NCBI Taxonomy" id="869555"/>
    <lineage>
        <taxon>Bacteria</taxon>
        <taxon>Bacillati</taxon>
        <taxon>Bacillota</taxon>
        <taxon>Bacilli</taxon>
        <taxon>Bacillales</taxon>
        <taxon>Paenibacillaceae</taxon>
        <taxon>Paenibacillus</taxon>
    </lineage>
</organism>
<dbReference type="InterPro" id="IPR036259">
    <property type="entry name" value="MFS_trans_sf"/>
</dbReference>
<feature type="transmembrane region" description="Helical" evidence="6">
    <location>
        <begin position="124"/>
        <end position="144"/>
    </location>
</feature>
<keyword evidence="3 6" id="KW-0812">Transmembrane</keyword>
<evidence type="ECO:0000259" key="7">
    <source>
        <dbReference type="PROSITE" id="PS50850"/>
    </source>
</evidence>
<dbReference type="Pfam" id="PF13347">
    <property type="entry name" value="MFS_2"/>
    <property type="match status" value="1"/>
</dbReference>
<dbReference type="InterPro" id="IPR020846">
    <property type="entry name" value="MFS_dom"/>
</dbReference>
<feature type="transmembrane region" description="Helical" evidence="6">
    <location>
        <begin position="250"/>
        <end position="275"/>
    </location>
</feature>
<dbReference type="SUPFAM" id="SSF103473">
    <property type="entry name" value="MFS general substrate transporter"/>
    <property type="match status" value="1"/>
</dbReference>
<dbReference type="NCBIfam" id="TIGR00792">
    <property type="entry name" value="gph"/>
    <property type="match status" value="1"/>
</dbReference>
<dbReference type="PANTHER" id="PTHR11328:SF24">
    <property type="entry name" value="MAJOR FACILITATOR SUPERFAMILY (MFS) PROFILE DOMAIN-CONTAINING PROTEIN"/>
    <property type="match status" value="1"/>
</dbReference>
<gene>
    <name evidence="8" type="ORF">J2Z65_001060</name>
</gene>
<comment type="subcellular location">
    <subcellularLocation>
        <location evidence="1">Cell membrane</location>
        <topology evidence="1">Multi-pass membrane protein</topology>
    </subcellularLocation>
</comment>
<evidence type="ECO:0000256" key="5">
    <source>
        <dbReference type="ARBA" id="ARBA00023136"/>
    </source>
</evidence>
<feature type="transmembrane region" description="Helical" evidence="6">
    <location>
        <begin position="315"/>
        <end position="333"/>
    </location>
</feature>
<keyword evidence="9" id="KW-1185">Reference proteome</keyword>
<evidence type="ECO:0000313" key="9">
    <source>
        <dbReference type="Proteomes" id="UP001519344"/>
    </source>
</evidence>
<feature type="transmembrane region" description="Helical" evidence="6">
    <location>
        <begin position="196"/>
        <end position="217"/>
    </location>
</feature>
<evidence type="ECO:0000256" key="1">
    <source>
        <dbReference type="ARBA" id="ARBA00004651"/>
    </source>
</evidence>
<protein>
    <submittedName>
        <fullName evidence="8">GPH family glycoside/pentoside/hexuronide:cation symporter</fullName>
    </submittedName>
</protein>
<feature type="transmembrane region" description="Helical" evidence="6">
    <location>
        <begin position="99"/>
        <end position="118"/>
    </location>
</feature>
<feature type="transmembrane region" description="Helical" evidence="6">
    <location>
        <begin position="171"/>
        <end position="190"/>
    </location>
</feature>
<reference evidence="8 9" key="1">
    <citation type="submission" date="2021-03" db="EMBL/GenBank/DDBJ databases">
        <title>Genomic Encyclopedia of Type Strains, Phase IV (KMG-IV): sequencing the most valuable type-strain genomes for metagenomic binning, comparative biology and taxonomic classification.</title>
        <authorList>
            <person name="Goeker M."/>
        </authorList>
    </citation>
    <scope>NUCLEOTIDE SEQUENCE [LARGE SCALE GENOMIC DNA]</scope>
    <source>
        <strain evidence="8 9">DSM 24950</strain>
    </source>
</reference>
<feature type="transmembrane region" description="Helical" evidence="6">
    <location>
        <begin position="339"/>
        <end position="363"/>
    </location>
</feature>
<keyword evidence="4 6" id="KW-1133">Transmembrane helix</keyword>
<dbReference type="PROSITE" id="PS50850">
    <property type="entry name" value="MFS"/>
    <property type="match status" value="1"/>
</dbReference>
<evidence type="ECO:0000313" key="8">
    <source>
        <dbReference type="EMBL" id="MBP1961862.1"/>
    </source>
</evidence>
<dbReference type="CDD" id="cd17332">
    <property type="entry name" value="MFS_MelB_like"/>
    <property type="match status" value="1"/>
</dbReference>
<feature type="transmembrane region" description="Helical" evidence="6">
    <location>
        <begin position="281"/>
        <end position="303"/>
    </location>
</feature>
<evidence type="ECO:0000256" key="2">
    <source>
        <dbReference type="ARBA" id="ARBA00022448"/>
    </source>
</evidence>
<feature type="transmembrane region" description="Helical" evidence="6">
    <location>
        <begin position="425"/>
        <end position="448"/>
    </location>
</feature>
<evidence type="ECO:0000256" key="6">
    <source>
        <dbReference type="SAM" id="Phobius"/>
    </source>
</evidence>
<sequence>MSHVVIQHTSEPNLNTIASRPFGIRDKLGYLFGDFGNDFFFILVSSFLMVYYTDIFKIHPATIGLVFLIARLWDAFADVVWGRFIDTRKAGIQGKFRPWIFRMSFPLVLSGILMFVKIPGMSDGFYMAYAFVTYLVWGTLYSTVNIPYGSMASVITSVSVERTALSTYRTMGANLAGLIINVVGPLILFVNNKADSNRFMLAAILFGILSISCYMACYKLSNERITIPETQAKKLHLGTTLNGLRKNRPLISILIASLVFMMLSMLVGAVNVYLFKNYFGSASMLSLAGFIQTLAVFIAIPFVKSLVNKFGKKEVAAAGMLLSSVVYLALYFFPHVSALQFVIISAIGMFGFAFFNLVVWAFVTDVIDYQEYVTGLREDGTVYAIYSFARKVGQALAGGIGGFAIGSVGYDAARSVQTKEALDGIYTLATLIPGIVYLLIFFIIVFLYPLNKQRTNQLAVYLTEKRLESGRKG</sequence>
<dbReference type="RefSeq" id="WP_167053963.1">
    <property type="nucleotide sequence ID" value="NZ_JAAOZR010000006.1"/>
</dbReference>
<dbReference type="InterPro" id="IPR039672">
    <property type="entry name" value="MFS_2"/>
</dbReference>
<evidence type="ECO:0000256" key="4">
    <source>
        <dbReference type="ARBA" id="ARBA00022989"/>
    </source>
</evidence>
<evidence type="ECO:0000256" key="3">
    <source>
        <dbReference type="ARBA" id="ARBA00022692"/>
    </source>
</evidence>
<dbReference type="PANTHER" id="PTHR11328">
    <property type="entry name" value="MAJOR FACILITATOR SUPERFAMILY DOMAIN-CONTAINING PROTEIN"/>
    <property type="match status" value="1"/>
</dbReference>
<keyword evidence="2" id="KW-0813">Transport</keyword>
<accession>A0ABS4HTA8</accession>
<dbReference type="InterPro" id="IPR001927">
    <property type="entry name" value="Na/Gal_symport"/>
</dbReference>
<feature type="transmembrane region" description="Helical" evidence="6">
    <location>
        <begin position="28"/>
        <end position="52"/>
    </location>
</feature>
<dbReference type="Proteomes" id="UP001519344">
    <property type="component" value="Unassembled WGS sequence"/>
</dbReference>
<proteinExistence type="predicted"/>
<keyword evidence="5 6" id="KW-0472">Membrane</keyword>
<dbReference type="Gene3D" id="1.20.1250.20">
    <property type="entry name" value="MFS general substrate transporter like domains"/>
    <property type="match status" value="2"/>
</dbReference>
<dbReference type="EMBL" id="JAGGKV010000002">
    <property type="protein sequence ID" value="MBP1961862.1"/>
    <property type="molecule type" value="Genomic_DNA"/>
</dbReference>
<name>A0ABS4HTA8_9BACL</name>
<feature type="transmembrane region" description="Helical" evidence="6">
    <location>
        <begin position="58"/>
        <end position="79"/>
    </location>
</feature>